<keyword evidence="4" id="KW-1185">Reference proteome</keyword>
<dbReference type="Pfam" id="PF26354">
    <property type="entry name" value="DMF_alpha"/>
    <property type="match status" value="1"/>
</dbReference>
<dbReference type="GeneID" id="97430238"/>
<proteinExistence type="predicted"/>
<dbReference type="EMBL" id="BAAABZ010000011">
    <property type="protein sequence ID" value="GAA0514063.1"/>
    <property type="molecule type" value="Genomic_DNA"/>
</dbReference>
<feature type="compositionally biased region" description="Basic and acidic residues" evidence="1">
    <location>
        <begin position="9"/>
        <end position="19"/>
    </location>
</feature>
<evidence type="ECO:0000313" key="3">
    <source>
        <dbReference type="EMBL" id="GAA0514063.1"/>
    </source>
</evidence>
<dbReference type="RefSeq" id="WP_086710154.1">
    <property type="nucleotide sequence ID" value="NZ_BAAABZ010000011.1"/>
</dbReference>
<evidence type="ECO:0000313" key="4">
    <source>
        <dbReference type="Proteomes" id="UP001501576"/>
    </source>
</evidence>
<name>A0ABP3M8Q8_9ACTN</name>
<evidence type="ECO:0000256" key="1">
    <source>
        <dbReference type="SAM" id="MobiDB-lite"/>
    </source>
</evidence>
<gene>
    <name evidence="3" type="ORF">GCM10010390_15510</name>
</gene>
<accession>A0ABP3M8Q8</accession>
<organism evidence="3 4">
    <name type="scientific">Streptomyces mordarskii</name>
    <dbReference type="NCBI Taxonomy" id="1226758"/>
    <lineage>
        <taxon>Bacteria</taxon>
        <taxon>Bacillati</taxon>
        <taxon>Actinomycetota</taxon>
        <taxon>Actinomycetes</taxon>
        <taxon>Kitasatosporales</taxon>
        <taxon>Streptomycetaceae</taxon>
        <taxon>Streptomyces</taxon>
    </lineage>
</organism>
<protein>
    <recommendedName>
        <fullName evidence="2">N,N-dimethylformamidase alpha subunit domain-containing protein</fullName>
    </recommendedName>
</protein>
<dbReference type="Proteomes" id="UP001501576">
    <property type="component" value="Unassembled WGS sequence"/>
</dbReference>
<feature type="domain" description="N,N-dimethylformamidase alpha subunit" evidence="2">
    <location>
        <begin position="9"/>
        <end position="91"/>
    </location>
</feature>
<sequence>MTQPPPRTLAEEFRADPLGRHSPPLQRLLYLFRGSPLEGKYALVHGENAGTLLLAQLSGRRDKGITVLPDQRFHSRAEAEWEVFCRRWKQFFGEELDREGQ</sequence>
<evidence type="ECO:0000259" key="2">
    <source>
        <dbReference type="Pfam" id="PF26354"/>
    </source>
</evidence>
<reference evidence="4" key="1">
    <citation type="journal article" date="2019" name="Int. J. Syst. Evol. Microbiol.">
        <title>The Global Catalogue of Microorganisms (GCM) 10K type strain sequencing project: providing services to taxonomists for standard genome sequencing and annotation.</title>
        <authorList>
            <consortium name="The Broad Institute Genomics Platform"/>
            <consortium name="The Broad Institute Genome Sequencing Center for Infectious Disease"/>
            <person name="Wu L."/>
            <person name="Ma J."/>
        </authorList>
    </citation>
    <scope>NUCLEOTIDE SEQUENCE [LARGE SCALE GENOMIC DNA]</scope>
    <source>
        <strain evidence="4">JCM 5052</strain>
    </source>
</reference>
<dbReference type="InterPro" id="IPR058713">
    <property type="entry name" value="DMF_alpha_dom"/>
</dbReference>
<feature type="region of interest" description="Disordered" evidence="1">
    <location>
        <begin position="1"/>
        <end position="21"/>
    </location>
</feature>
<comment type="caution">
    <text evidence="3">The sequence shown here is derived from an EMBL/GenBank/DDBJ whole genome shotgun (WGS) entry which is preliminary data.</text>
</comment>